<dbReference type="GO" id="GO:0003700">
    <property type="term" value="F:DNA-binding transcription factor activity"/>
    <property type="evidence" value="ECO:0007669"/>
    <property type="project" value="TreeGrafter"/>
</dbReference>
<dbReference type="Pfam" id="PF13377">
    <property type="entry name" value="Peripla_BP_3"/>
    <property type="match status" value="1"/>
</dbReference>
<keyword evidence="2" id="KW-1185">Reference proteome</keyword>
<dbReference type="AlphaFoldDB" id="A0A288Q6J7"/>
<dbReference type="SMART" id="SM00354">
    <property type="entry name" value="HTH_LACI"/>
    <property type="match status" value="1"/>
</dbReference>
<dbReference type="SUPFAM" id="SSF47413">
    <property type="entry name" value="lambda repressor-like DNA-binding domains"/>
    <property type="match status" value="1"/>
</dbReference>
<dbReference type="Pfam" id="PF00356">
    <property type="entry name" value="LacI"/>
    <property type="match status" value="1"/>
</dbReference>
<dbReference type="RefSeq" id="WP_070230298.1">
    <property type="nucleotide sequence ID" value="NZ_BJYO01000002.1"/>
</dbReference>
<evidence type="ECO:0000313" key="2">
    <source>
        <dbReference type="Proteomes" id="UP000254912"/>
    </source>
</evidence>
<dbReference type="InterPro" id="IPR046335">
    <property type="entry name" value="LacI/GalR-like_sensor"/>
</dbReference>
<dbReference type="Gene3D" id="1.10.260.40">
    <property type="entry name" value="lambda repressor-like DNA-binding domains"/>
    <property type="match status" value="1"/>
</dbReference>
<dbReference type="InterPro" id="IPR000843">
    <property type="entry name" value="HTH_LacI"/>
</dbReference>
<dbReference type="CDD" id="cd01392">
    <property type="entry name" value="HTH_LacI"/>
    <property type="match status" value="1"/>
</dbReference>
<accession>A0A288Q6J7</accession>
<gene>
    <name evidence="1" type="ORF">DFP99_0687</name>
</gene>
<dbReference type="GeneID" id="94546248"/>
<dbReference type="Proteomes" id="UP000254912">
    <property type="component" value="Unassembled WGS sequence"/>
</dbReference>
<dbReference type="GO" id="GO:0000976">
    <property type="term" value="F:transcription cis-regulatory region binding"/>
    <property type="evidence" value="ECO:0007669"/>
    <property type="project" value="TreeGrafter"/>
</dbReference>
<comment type="caution">
    <text evidence="1">The sequence shown here is derived from an EMBL/GenBank/DDBJ whole genome shotgun (WGS) entry which is preliminary data.</text>
</comment>
<dbReference type="KEGG" id="wso:WSWS_01058"/>
<evidence type="ECO:0000313" key="1">
    <source>
        <dbReference type="EMBL" id="RDL12252.1"/>
    </source>
</evidence>
<dbReference type="EMBL" id="QRAS01000001">
    <property type="protein sequence ID" value="RDL12252.1"/>
    <property type="molecule type" value="Genomic_DNA"/>
</dbReference>
<dbReference type="PANTHER" id="PTHR30146">
    <property type="entry name" value="LACI-RELATED TRANSCRIPTIONAL REPRESSOR"/>
    <property type="match status" value="1"/>
</dbReference>
<dbReference type="Gene3D" id="3.40.50.2300">
    <property type="match status" value="2"/>
</dbReference>
<dbReference type="InterPro" id="IPR028082">
    <property type="entry name" value="Peripla_BP_I"/>
</dbReference>
<dbReference type="CDD" id="cd01542">
    <property type="entry name" value="PBP1_TreR-like"/>
    <property type="match status" value="1"/>
</dbReference>
<sequence length="317" mass="34474">MPKITIQDIATRAGVAKSTVSRFLNGGSVSAKTRTKIEAIVDAAGYQPNVFAQSLKQQTTRTIGVIVPRLDSYAQTEMLHGLDDANQDDVFLIMNTYQVEATVQKAIQQVETLRLSGLIIFAANLSDATKKMIAELDVPVVIQGQDMPEFSRVVVDDGLAGAQIGQLAANAARVLMISVDPLKDFEIGQIRYQATRFQLTGVVDTVYADFSLNSAKQLTAEALATNHYDAIIAMTDLMAAGALQSLLADHRRVPEETKVLGFGGTLISDLAAPNITTFAFDYYRVGQEIYELFKEQQTNPKVKSVRVGGKLVIKQTS</sequence>
<proteinExistence type="predicted"/>
<dbReference type="InterPro" id="IPR010982">
    <property type="entry name" value="Lambda_DNA-bd_dom_sf"/>
</dbReference>
<organism evidence="1 2">
    <name type="scientific">Weissella soli</name>
    <dbReference type="NCBI Taxonomy" id="155866"/>
    <lineage>
        <taxon>Bacteria</taxon>
        <taxon>Bacillati</taxon>
        <taxon>Bacillota</taxon>
        <taxon>Bacilli</taxon>
        <taxon>Lactobacillales</taxon>
        <taxon>Lactobacillaceae</taxon>
        <taxon>Weissella</taxon>
    </lineage>
</organism>
<dbReference type="PROSITE" id="PS50932">
    <property type="entry name" value="HTH_LACI_2"/>
    <property type="match status" value="1"/>
</dbReference>
<protein>
    <submittedName>
        <fullName evidence="1">LacI family transcriptional regulator</fullName>
    </submittedName>
</protein>
<dbReference type="PANTHER" id="PTHR30146:SF154">
    <property type="entry name" value="TRANSCRIPTION REGULATOR, MEMBER OF GALR FAMILY"/>
    <property type="match status" value="1"/>
</dbReference>
<reference evidence="1 2" key="1">
    <citation type="submission" date="2018-07" db="EMBL/GenBank/DDBJ databases">
        <title>Genomic Encyclopedia of Type Strains, Phase III (KMG-III): the genomes of soil and plant-associated and newly described type strains.</title>
        <authorList>
            <person name="Whitman W."/>
        </authorList>
    </citation>
    <scope>NUCLEOTIDE SEQUENCE [LARGE SCALE GENOMIC DNA]</scope>
    <source>
        <strain evidence="1 2">CECT 7031</strain>
    </source>
</reference>
<dbReference type="SUPFAM" id="SSF53822">
    <property type="entry name" value="Periplasmic binding protein-like I"/>
    <property type="match status" value="1"/>
</dbReference>
<name>A0A288Q6J7_9LACO</name>